<dbReference type="RefSeq" id="WP_120274911.1">
    <property type="nucleotide sequence ID" value="NZ_RAPN01000003.1"/>
</dbReference>
<gene>
    <name evidence="2" type="ORF">BC643_3903</name>
</gene>
<sequence>MMRKFRADLHLHTVLSPCADLAMSPDQILTIARQKQLDIIAITDHNSTKQCKVIREMAADHGIVVLNGCEVNSREEVHSLCLFENDHSRAEFQAFIDQYLPNIPNRPDYFGYQVVVDRENMILEEIPWYLGNGLQVSLEEIADYTHRLNGIFIPAHIDRPINSLFSQLGFLPKELKIDALQISKQASEMSIRKMFDIHSDITLIKASDAHYLEDIGTACSVFELVNPTFEEIRWALHRQHGRSVKIET</sequence>
<dbReference type="Pfam" id="PF02811">
    <property type="entry name" value="PHP"/>
    <property type="match status" value="1"/>
</dbReference>
<name>A0A419VXD5_9BACT</name>
<dbReference type="CDD" id="cd07432">
    <property type="entry name" value="PHP_HisPPase"/>
    <property type="match status" value="1"/>
</dbReference>
<accession>A0A419VXD5</accession>
<dbReference type="Proteomes" id="UP000283387">
    <property type="component" value="Unassembled WGS sequence"/>
</dbReference>
<dbReference type="InterPro" id="IPR004013">
    <property type="entry name" value="PHP_dom"/>
</dbReference>
<feature type="domain" description="Polymerase/histidinol phosphatase N-terminal" evidence="1">
    <location>
        <begin position="7"/>
        <end position="75"/>
    </location>
</feature>
<dbReference type="OrthoDB" id="9791620at2"/>
<dbReference type="PANTHER" id="PTHR42924">
    <property type="entry name" value="EXONUCLEASE"/>
    <property type="match status" value="1"/>
</dbReference>
<dbReference type="GO" id="GO:0004534">
    <property type="term" value="F:5'-3' RNA exonuclease activity"/>
    <property type="evidence" value="ECO:0007669"/>
    <property type="project" value="TreeGrafter"/>
</dbReference>
<protein>
    <recommendedName>
        <fullName evidence="1">Polymerase/histidinol phosphatase N-terminal domain-containing protein</fullName>
    </recommendedName>
</protein>
<reference evidence="2 3" key="1">
    <citation type="submission" date="2018-09" db="EMBL/GenBank/DDBJ databases">
        <title>Genomic Encyclopedia of Archaeal and Bacterial Type Strains, Phase II (KMG-II): from individual species to whole genera.</title>
        <authorList>
            <person name="Goeker M."/>
        </authorList>
    </citation>
    <scope>NUCLEOTIDE SEQUENCE [LARGE SCALE GENOMIC DNA]</scope>
    <source>
        <strain evidence="2 3">DSM 27148</strain>
    </source>
</reference>
<dbReference type="InterPro" id="IPR052018">
    <property type="entry name" value="PHP_domain"/>
</dbReference>
<dbReference type="InterPro" id="IPR003141">
    <property type="entry name" value="Pol/His_phosphatase_N"/>
</dbReference>
<organism evidence="2 3">
    <name type="scientific">Mangrovibacterium diazotrophicum</name>
    <dbReference type="NCBI Taxonomy" id="1261403"/>
    <lineage>
        <taxon>Bacteria</taxon>
        <taxon>Pseudomonadati</taxon>
        <taxon>Bacteroidota</taxon>
        <taxon>Bacteroidia</taxon>
        <taxon>Marinilabiliales</taxon>
        <taxon>Prolixibacteraceae</taxon>
        <taxon>Mangrovibacterium</taxon>
    </lineage>
</organism>
<dbReference type="AlphaFoldDB" id="A0A419VXD5"/>
<proteinExistence type="predicted"/>
<comment type="caution">
    <text evidence="2">The sequence shown here is derived from an EMBL/GenBank/DDBJ whole genome shotgun (WGS) entry which is preliminary data.</text>
</comment>
<dbReference type="SMART" id="SM00481">
    <property type="entry name" value="POLIIIAc"/>
    <property type="match status" value="1"/>
</dbReference>
<dbReference type="Gene3D" id="3.20.20.140">
    <property type="entry name" value="Metal-dependent hydrolases"/>
    <property type="match status" value="1"/>
</dbReference>
<dbReference type="EMBL" id="RAPN01000003">
    <property type="protein sequence ID" value="RKD87895.1"/>
    <property type="molecule type" value="Genomic_DNA"/>
</dbReference>
<evidence type="ECO:0000313" key="3">
    <source>
        <dbReference type="Proteomes" id="UP000283387"/>
    </source>
</evidence>
<dbReference type="InterPro" id="IPR016195">
    <property type="entry name" value="Pol/histidinol_Pase-like"/>
</dbReference>
<dbReference type="PANTHER" id="PTHR42924:SF3">
    <property type="entry name" value="POLYMERASE_HISTIDINOL PHOSPHATASE N-TERMINAL DOMAIN-CONTAINING PROTEIN"/>
    <property type="match status" value="1"/>
</dbReference>
<evidence type="ECO:0000313" key="2">
    <source>
        <dbReference type="EMBL" id="RKD87895.1"/>
    </source>
</evidence>
<evidence type="ECO:0000259" key="1">
    <source>
        <dbReference type="SMART" id="SM00481"/>
    </source>
</evidence>
<dbReference type="SUPFAM" id="SSF89550">
    <property type="entry name" value="PHP domain-like"/>
    <property type="match status" value="1"/>
</dbReference>
<keyword evidence="3" id="KW-1185">Reference proteome</keyword>
<dbReference type="GO" id="GO:0035312">
    <property type="term" value="F:5'-3' DNA exonuclease activity"/>
    <property type="evidence" value="ECO:0007669"/>
    <property type="project" value="TreeGrafter"/>
</dbReference>